<proteinExistence type="predicted"/>
<sequence length="272" mass="31505">MTRQVSITASLVLFQNPKDQITALLHSVQNSNRKIDLIIIDNSPTNELEKICSAHEYHFVGENIGFGKGHNLAIKSLRSDFHILLNPDITFESNLVNLLIMPMIEDPSVVGCSPKVLYPDGRLQRLTKLLPTPINLLARRFLPPLSKMLDYDYEMQWLDPDKPFELSNASGCLFAFRTDVFQKLNGFDERFFMYMEDIDLSRRMAEIGRLRYIPQAEVVHIHAKESYKNKKLLLIHLKSAWVYFNKWGWFFDKKRNLCNKKTLAQKTTANIG</sequence>
<dbReference type="EMBL" id="JACERN010000022">
    <property type="protein sequence ID" value="MBA4708159.1"/>
    <property type="molecule type" value="Genomic_DNA"/>
</dbReference>
<evidence type="ECO:0000259" key="2">
    <source>
        <dbReference type="Pfam" id="PF00535"/>
    </source>
</evidence>
<gene>
    <name evidence="4" type="ORF">H2Z84_07160</name>
</gene>
<dbReference type="Pfam" id="PF00535">
    <property type="entry name" value="Glycos_transf_2"/>
    <property type="match status" value="1"/>
</dbReference>
<organism evidence="4 5">
    <name type="scientific">Aquitalea aquatica</name>
    <dbReference type="NCBI Taxonomy" id="3044273"/>
    <lineage>
        <taxon>Bacteria</taxon>
        <taxon>Pseudomonadati</taxon>
        <taxon>Pseudomonadota</taxon>
        <taxon>Betaproteobacteria</taxon>
        <taxon>Neisseriales</taxon>
        <taxon>Chromobacteriaceae</taxon>
        <taxon>Aquitalea</taxon>
    </lineage>
</organism>
<accession>A0A838Y6F5</accession>
<dbReference type="GO" id="GO:0016740">
    <property type="term" value="F:transferase activity"/>
    <property type="evidence" value="ECO:0007669"/>
    <property type="project" value="UniProtKB-KW"/>
</dbReference>
<dbReference type="Pfam" id="PF02709">
    <property type="entry name" value="Glyco_transf_7C"/>
    <property type="match status" value="1"/>
</dbReference>
<protein>
    <submittedName>
        <fullName evidence="4">Glycosyltransferase family 2 protein</fullName>
    </submittedName>
</protein>
<keyword evidence="1" id="KW-0808">Transferase</keyword>
<feature type="domain" description="Galactosyltransferase C-terminal" evidence="3">
    <location>
        <begin position="162"/>
        <end position="208"/>
    </location>
</feature>
<comment type="caution">
    <text evidence="4">The sequence shown here is derived from an EMBL/GenBank/DDBJ whole genome shotgun (WGS) entry which is preliminary data.</text>
</comment>
<dbReference type="InterPro" id="IPR001173">
    <property type="entry name" value="Glyco_trans_2-like"/>
</dbReference>
<dbReference type="Proteomes" id="UP000545606">
    <property type="component" value="Unassembled WGS sequence"/>
</dbReference>
<dbReference type="AlphaFoldDB" id="A0A838Y6F5"/>
<keyword evidence="5" id="KW-1185">Reference proteome</keyword>
<dbReference type="RefSeq" id="WP_181835366.1">
    <property type="nucleotide sequence ID" value="NZ_JACERN010000022.1"/>
</dbReference>
<reference evidence="4 5" key="1">
    <citation type="submission" date="2020-07" db="EMBL/GenBank/DDBJ databases">
        <title>Draft genome sequence of violacein-producing bacteria and related species.</title>
        <authorList>
            <person name="Wilson H.S."/>
            <person name="De Leon M.E."/>
        </authorList>
    </citation>
    <scope>NUCLEOTIDE SEQUENCE [LARGE SCALE GENOMIC DNA]</scope>
    <source>
        <strain evidence="4 5">HSC-21Su07</strain>
    </source>
</reference>
<dbReference type="InterPro" id="IPR029044">
    <property type="entry name" value="Nucleotide-diphossugar_trans"/>
</dbReference>
<dbReference type="SUPFAM" id="SSF53448">
    <property type="entry name" value="Nucleotide-diphospho-sugar transferases"/>
    <property type="match status" value="1"/>
</dbReference>
<dbReference type="PANTHER" id="PTHR43179:SF10">
    <property type="entry name" value="GLYCOSYL TRANSFERASE"/>
    <property type="match status" value="1"/>
</dbReference>
<evidence type="ECO:0000313" key="4">
    <source>
        <dbReference type="EMBL" id="MBA4708159.1"/>
    </source>
</evidence>
<evidence type="ECO:0000256" key="1">
    <source>
        <dbReference type="ARBA" id="ARBA00022679"/>
    </source>
</evidence>
<name>A0A838Y6F5_9NEIS</name>
<dbReference type="Gene3D" id="3.90.550.10">
    <property type="entry name" value="Spore Coat Polysaccharide Biosynthesis Protein SpsA, Chain A"/>
    <property type="match status" value="1"/>
</dbReference>
<feature type="domain" description="Glycosyltransferase 2-like" evidence="2">
    <location>
        <begin position="16"/>
        <end position="150"/>
    </location>
</feature>
<evidence type="ECO:0000259" key="3">
    <source>
        <dbReference type="Pfam" id="PF02709"/>
    </source>
</evidence>
<dbReference type="InterPro" id="IPR027791">
    <property type="entry name" value="Galactosyl_T_C"/>
</dbReference>
<dbReference type="PANTHER" id="PTHR43179">
    <property type="entry name" value="RHAMNOSYLTRANSFERASE WBBL"/>
    <property type="match status" value="1"/>
</dbReference>
<evidence type="ECO:0000313" key="5">
    <source>
        <dbReference type="Proteomes" id="UP000545606"/>
    </source>
</evidence>
<dbReference type="CDD" id="cd04186">
    <property type="entry name" value="GT_2_like_c"/>
    <property type="match status" value="1"/>
</dbReference>